<gene>
    <name evidence="2" type="ORF">PGAL8A_00156900</name>
</gene>
<dbReference type="InterPro" id="IPR026898">
    <property type="entry name" value="PrsW"/>
</dbReference>
<dbReference type="Pfam" id="PF13367">
    <property type="entry name" value="PrsW-protease"/>
    <property type="match status" value="1"/>
</dbReference>
<dbReference type="GeneID" id="39730094"/>
<sequence>MLFEKLRNNNYGDENEKNIKWFCFMKYIRLFYCFCSVIFLVGFSYTINGNRGIIYLVFSFFPSFFYLYLFKRKIRRKINILNIIEMILYGSTISTFFASFLEYFLTFYFFYFCSICLMKEINESLLFVCSIILFFYFFFIIAYVEEISKIIPMIFIHRNIERNGNDYTEIPLFDRNTYLIENIYEEECEKKETKIKKFKYINVNDILEFIFFSLCSSAGFSSTENLFYSSHTTKENFVSILILRNLTCVLFHMCCSGLSSYNLFNYLNNKNRSFLNFIGILSSLFTASLFHAVYNYSIYFASLNIPIYQIFFLTILFIYCFLSILLMFFSVVKSII</sequence>
<keyword evidence="1" id="KW-0812">Transmembrane</keyword>
<name>A0A1J1GNA6_PLAGA</name>
<feature type="transmembrane region" description="Helical" evidence="1">
    <location>
        <begin position="86"/>
        <end position="112"/>
    </location>
</feature>
<feature type="transmembrane region" description="Helical" evidence="1">
    <location>
        <begin position="306"/>
        <end position="332"/>
    </location>
</feature>
<feature type="transmembrane region" description="Helical" evidence="1">
    <location>
        <begin position="27"/>
        <end position="47"/>
    </location>
</feature>
<proteinExistence type="predicted"/>
<feature type="transmembrane region" description="Helical" evidence="1">
    <location>
        <begin position="124"/>
        <end position="144"/>
    </location>
</feature>
<comment type="caution">
    <text evidence="2">The sequence shown here is derived from an EMBL/GenBank/DDBJ whole genome shotgun (WGS) entry which is preliminary data.</text>
</comment>
<dbReference type="PANTHER" id="PTHR36844">
    <property type="entry name" value="PROTEASE PRSW"/>
    <property type="match status" value="1"/>
</dbReference>
<keyword evidence="1" id="KW-1133">Transmembrane helix</keyword>
<dbReference type="VEuPathDB" id="PlasmoDB:PGAL8A_00156900"/>
<evidence type="ECO:0000313" key="3">
    <source>
        <dbReference type="Proteomes" id="UP000220797"/>
    </source>
</evidence>
<keyword evidence="1" id="KW-0472">Membrane</keyword>
<reference evidence="2" key="1">
    <citation type="submission" date="2015-04" db="EMBL/GenBank/DDBJ databases">
        <authorList>
            <consortium name="Pathogen Informatics"/>
        </authorList>
    </citation>
    <scope>NUCLEOTIDE SEQUENCE [LARGE SCALE GENOMIC DNA]</scope>
    <source>
        <strain evidence="2">8A</strain>
    </source>
</reference>
<dbReference type="AlphaFoldDB" id="A0A1J1GNA6"/>
<feature type="transmembrane region" description="Helical" evidence="1">
    <location>
        <begin position="240"/>
        <end position="261"/>
    </location>
</feature>
<evidence type="ECO:0000313" key="2">
    <source>
        <dbReference type="EMBL" id="CRG93861.1"/>
    </source>
</evidence>
<evidence type="ECO:0008006" key="4">
    <source>
        <dbReference type="Google" id="ProtNLM"/>
    </source>
</evidence>
<protein>
    <recommendedName>
        <fullName evidence="4">Protease</fullName>
    </recommendedName>
</protein>
<dbReference type="EMBL" id="CVMV01000019">
    <property type="protein sequence ID" value="CRG93861.1"/>
    <property type="molecule type" value="Genomic_DNA"/>
</dbReference>
<feature type="transmembrane region" description="Helical" evidence="1">
    <location>
        <begin position="273"/>
        <end position="294"/>
    </location>
</feature>
<dbReference type="Proteomes" id="UP000220797">
    <property type="component" value="Unassembled WGS sequence"/>
</dbReference>
<organism evidence="2 3">
    <name type="scientific">Plasmodium gallinaceum</name>
    <dbReference type="NCBI Taxonomy" id="5849"/>
    <lineage>
        <taxon>Eukaryota</taxon>
        <taxon>Sar</taxon>
        <taxon>Alveolata</taxon>
        <taxon>Apicomplexa</taxon>
        <taxon>Aconoidasida</taxon>
        <taxon>Haemosporida</taxon>
        <taxon>Plasmodiidae</taxon>
        <taxon>Plasmodium</taxon>
        <taxon>Plasmodium (Haemamoeba)</taxon>
    </lineage>
</organism>
<dbReference type="GO" id="GO:0008233">
    <property type="term" value="F:peptidase activity"/>
    <property type="evidence" value="ECO:0007669"/>
    <property type="project" value="InterPro"/>
</dbReference>
<evidence type="ECO:0000256" key="1">
    <source>
        <dbReference type="SAM" id="Phobius"/>
    </source>
</evidence>
<accession>A0A1J1GNA6</accession>
<dbReference type="PANTHER" id="PTHR36844:SF1">
    <property type="entry name" value="PROTEASE PRSW"/>
    <property type="match status" value="1"/>
</dbReference>
<dbReference type="OMA" id="EMILYGA"/>
<keyword evidence="3" id="KW-1185">Reference proteome</keyword>
<feature type="transmembrane region" description="Helical" evidence="1">
    <location>
        <begin position="200"/>
        <end position="220"/>
    </location>
</feature>
<dbReference type="OrthoDB" id="392543at2759"/>
<dbReference type="RefSeq" id="XP_028526682.1">
    <property type="nucleotide sequence ID" value="XM_028675119.1"/>
</dbReference>
<feature type="transmembrane region" description="Helical" evidence="1">
    <location>
        <begin position="53"/>
        <end position="70"/>
    </location>
</feature>